<sequence>MESLYLFIALILAILANAYQLRLHYKEKKDIFVKFMARNLAEAEYFDKV</sequence>
<feature type="non-terminal residue" evidence="1">
    <location>
        <position position="49"/>
    </location>
</feature>
<proteinExistence type="predicted"/>
<gene>
    <name evidence="1" type="ORF">S03H2_49012</name>
</gene>
<name>X1JH47_9ZZZZ</name>
<dbReference type="AlphaFoldDB" id="X1JH47"/>
<reference evidence="1" key="1">
    <citation type="journal article" date="2014" name="Front. Microbiol.">
        <title>High frequency of phylogenetically diverse reductive dehalogenase-homologous genes in deep subseafloor sedimentary metagenomes.</title>
        <authorList>
            <person name="Kawai M."/>
            <person name="Futagami T."/>
            <person name="Toyoda A."/>
            <person name="Takaki Y."/>
            <person name="Nishi S."/>
            <person name="Hori S."/>
            <person name="Arai W."/>
            <person name="Tsubouchi T."/>
            <person name="Morono Y."/>
            <person name="Uchiyama I."/>
            <person name="Ito T."/>
            <person name="Fujiyama A."/>
            <person name="Inagaki F."/>
            <person name="Takami H."/>
        </authorList>
    </citation>
    <scope>NUCLEOTIDE SEQUENCE</scope>
    <source>
        <strain evidence="1">Expedition CK06-06</strain>
    </source>
</reference>
<accession>X1JH47</accession>
<dbReference type="EMBL" id="BARU01030948">
    <property type="protein sequence ID" value="GAH69063.1"/>
    <property type="molecule type" value="Genomic_DNA"/>
</dbReference>
<protein>
    <submittedName>
        <fullName evidence="1">Uncharacterized protein</fullName>
    </submittedName>
</protein>
<organism evidence="1">
    <name type="scientific">marine sediment metagenome</name>
    <dbReference type="NCBI Taxonomy" id="412755"/>
    <lineage>
        <taxon>unclassified sequences</taxon>
        <taxon>metagenomes</taxon>
        <taxon>ecological metagenomes</taxon>
    </lineage>
</organism>
<evidence type="ECO:0000313" key="1">
    <source>
        <dbReference type="EMBL" id="GAH69063.1"/>
    </source>
</evidence>
<comment type="caution">
    <text evidence="1">The sequence shown here is derived from an EMBL/GenBank/DDBJ whole genome shotgun (WGS) entry which is preliminary data.</text>
</comment>